<evidence type="ECO:0000313" key="2">
    <source>
        <dbReference type="Proteomes" id="UP000078200"/>
    </source>
</evidence>
<accession>A0A1A9USI5</accession>
<sequence>MSLCTCVHTFAGVWKCANDSMQMHTKLCIVNLDEAKTVVVRIRISPAYVVVSGQHNVLTLRPYRWIWKIKGLSPKNYLKLSKDFEMKILWKLITPTYSTTFIDLESLEASIRKGIRVYHMKE</sequence>
<dbReference type="VEuPathDB" id="VectorBase:GAUT013868"/>
<dbReference type="AlphaFoldDB" id="A0A1A9USI5"/>
<organism evidence="1 2">
    <name type="scientific">Glossina austeni</name>
    <name type="common">Savannah tsetse fly</name>
    <dbReference type="NCBI Taxonomy" id="7395"/>
    <lineage>
        <taxon>Eukaryota</taxon>
        <taxon>Metazoa</taxon>
        <taxon>Ecdysozoa</taxon>
        <taxon>Arthropoda</taxon>
        <taxon>Hexapoda</taxon>
        <taxon>Insecta</taxon>
        <taxon>Pterygota</taxon>
        <taxon>Neoptera</taxon>
        <taxon>Endopterygota</taxon>
        <taxon>Diptera</taxon>
        <taxon>Brachycera</taxon>
        <taxon>Muscomorpha</taxon>
        <taxon>Hippoboscoidea</taxon>
        <taxon>Glossinidae</taxon>
        <taxon>Glossina</taxon>
    </lineage>
</organism>
<name>A0A1A9USI5_GLOAU</name>
<dbReference type="Proteomes" id="UP000078200">
    <property type="component" value="Unassembled WGS sequence"/>
</dbReference>
<keyword evidence="2" id="KW-1185">Reference proteome</keyword>
<evidence type="ECO:0000313" key="1">
    <source>
        <dbReference type="EnsemblMetazoa" id="GAUT013868-PA"/>
    </source>
</evidence>
<proteinExistence type="predicted"/>
<reference evidence="1" key="1">
    <citation type="submission" date="2020-05" db="UniProtKB">
        <authorList>
            <consortium name="EnsemblMetazoa"/>
        </authorList>
    </citation>
    <scope>IDENTIFICATION</scope>
    <source>
        <strain evidence="1">TTRI</strain>
    </source>
</reference>
<dbReference type="EnsemblMetazoa" id="GAUT013868-RA">
    <property type="protein sequence ID" value="GAUT013868-PA"/>
    <property type="gene ID" value="GAUT013868"/>
</dbReference>
<protein>
    <submittedName>
        <fullName evidence="1">Uncharacterized protein</fullName>
    </submittedName>
</protein>